<proteinExistence type="predicted"/>
<dbReference type="GeneID" id="3701247"/>
<dbReference type="STRING" id="348780.NP_1760A"/>
<dbReference type="EnsemblBacteria" id="CAI48971">
    <property type="protein sequence ID" value="CAI48971"/>
    <property type="gene ID" value="NP_1760A"/>
</dbReference>
<evidence type="ECO:0000313" key="1">
    <source>
        <dbReference type="EMBL" id="CAI48971.1"/>
    </source>
</evidence>
<accession>A0A1U7EVC6</accession>
<dbReference type="EMBL" id="CR936257">
    <property type="protein sequence ID" value="CAI48971.1"/>
    <property type="molecule type" value="Genomic_DNA"/>
</dbReference>
<organism evidence="1 2">
    <name type="scientific">Natronomonas pharaonis (strain ATCC 35678 / DSM 2160 / CIP 103997 / JCM 8858 / NBRC 14720 / NCIMB 2260 / Gabara)</name>
    <name type="common">Halobacterium pharaonis</name>
    <dbReference type="NCBI Taxonomy" id="348780"/>
    <lineage>
        <taxon>Archaea</taxon>
        <taxon>Methanobacteriati</taxon>
        <taxon>Methanobacteriota</taxon>
        <taxon>Stenosarchaea group</taxon>
        <taxon>Halobacteria</taxon>
        <taxon>Halobacteriales</taxon>
        <taxon>Natronomonadaceae</taxon>
        <taxon>Natronomonas</taxon>
    </lineage>
</organism>
<dbReference type="eggNOG" id="arCOG11366">
    <property type="taxonomic scope" value="Archaea"/>
</dbReference>
<sequence length="69" mass="7591">MSDDYDIDPEFLYPSDADVLDISAGDDGKVHVRFVVPSPDTGDALELDAVVESIEESDTELPLDDELYD</sequence>
<keyword evidence="2" id="KW-1185">Reference proteome</keyword>
<dbReference type="KEGG" id="nph:NP_1760A"/>
<dbReference type="AlphaFoldDB" id="A0A1U7EVC6"/>
<name>A0A1U7EVC6_NATPD</name>
<gene>
    <name evidence="1" type="ordered locus">NP_1760A</name>
</gene>
<reference evidence="1 2" key="1">
    <citation type="journal article" date="2005" name="Genome Res.">
        <title>Living with two extremes: conclusions from the genome sequence of Natronomonas pharaonis.</title>
        <authorList>
            <person name="Falb M."/>
            <person name="Pfeiffer F."/>
            <person name="Palm P."/>
            <person name="Rodewald K."/>
            <person name="Hickmann V."/>
            <person name="Tittor J."/>
            <person name="Oesterhelt D."/>
        </authorList>
    </citation>
    <scope>NUCLEOTIDE SEQUENCE [LARGE SCALE GENOMIC DNA]</scope>
    <source>
        <strain evidence="2">ATCC 35678 / DSM 2160 / CIP 103997 / JCM 8858 / NBRC 14720 / NCIMB 2260 / Gabara</strain>
    </source>
</reference>
<dbReference type="OrthoDB" id="228288at2157"/>
<protein>
    <submittedName>
        <fullName evidence="1">Uncharacterized protein</fullName>
    </submittedName>
</protein>
<dbReference type="RefSeq" id="WP_011322604.1">
    <property type="nucleotide sequence ID" value="NC_007426.1"/>
</dbReference>
<evidence type="ECO:0000313" key="2">
    <source>
        <dbReference type="Proteomes" id="UP000002698"/>
    </source>
</evidence>
<dbReference type="HOGENOM" id="CLU_2766216_0_0_2"/>
<dbReference type="Proteomes" id="UP000002698">
    <property type="component" value="Chromosome"/>
</dbReference>